<evidence type="ECO:0000313" key="7">
    <source>
        <dbReference type="Proteomes" id="UP000664357"/>
    </source>
</evidence>
<feature type="DNA-binding region" description="OmpR/PhoB-type" evidence="4">
    <location>
        <begin position="126"/>
        <end position="227"/>
    </location>
</feature>
<keyword evidence="3" id="KW-0804">Transcription</keyword>
<dbReference type="InterPro" id="IPR036388">
    <property type="entry name" value="WH-like_DNA-bd_sf"/>
</dbReference>
<dbReference type="Pfam" id="PF00486">
    <property type="entry name" value="Trans_reg_C"/>
    <property type="match status" value="1"/>
</dbReference>
<sequence>MSQVLLLTKNILSDQSLQERLQNLNHEVWCSAQLVDQAQRFGMPPSLIQQFQAVIFSKTICDQEAGALVDFFHRHPVAILREVGLLPSVEDQASWSNRGLHGFLLEDEALFDLREKLSQAQASAFQKESTDGRIVPFPGGDSPNERKAMNIDLTGKESKLMELLIEVQGELITRKELCEKIWSEGQTPSNMSQLSCMINRIKRKFEAQGIEGKLILTHWGKGYQLSEAFYQQCIGYQQKNYQ</sequence>
<evidence type="ECO:0000256" key="1">
    <source>
        <dbReference type="ARBA" id="ARBA00023015"/>
    </source>
</evidence>
<dbReference type="Gene3D" id="1.10.10.10">
    <property type="entry name" value="Winged helix-like DNA-binding domain superfamily/Winged helix DNA-binding domain"/>
    <property type="match status" value="1"/>
</dbReference>
<keyword evidence="2 4" id="KW-0238">DNA-binding</keyword>
<dbReference type="SMART" id="SM00862">
    <property type="entry name" value="Trans_reg_C"/>
    <property type="match status" value="1"/>
</dbReference>
<protein>
    <recommendedName>
        <fullName evidence="5">OmpR/PhoB-type domain-containing protein</fullName>
    </recommendedName>
</protein>
<dbReference type="RefSeq" id="WP_207702128.1">
    <property type="nucleotide sequence ID" value="NZ_JAFREL020000001.1"/>
</dbReference>
<gene>
    <name evidence="6" type="ORF">JZO67_001758</name>
</gene>
<dbReference type="InterPro" id="IPR001867">
    <property type="entry name" value="OmpR/PhoB-type_DNA-bd"/>
</dbReference>
<organism evidence="6 7">
    <name type="scientific">Candidatus Enterococcus ferrettii</name>
    <dbReference type="NCBI Taxonomy" id="2815324"/>
    <lineage>
        <taxon>Bacteria</taxon>
        <taxon>Bacillati</taxon>
        <taxon>Bacillota</taxon>
        <taxon>Bacilli</taxon>
        <taxon>Lactobacillales</taxon>
        <taxon>Enterococcaceae</taxon>
        <taxon>Enterococcus</taxon>
    </lineage>
</organism>
<dbReference type="Proteomes" id="UP000664357">
    <property type="component" value="Unassembled WGS sequence"/>
</dbReference>
<accession>A0ABV0ER17</accession>
<reference evidence="6 7" key="2">
    <citation type="submission" date="2024-02" db="EMBL/GenBank/DDBJ databases">
        <title>The Genome Sequence of Enterococcus sp. DIV0159.</title>
        <authorList>
            <person name="Earl A."/>
            <person name="Manson A."/>
            <person name="Gilmore M."/>
            <person name="Sanders J."/>
            <person name="Shea T."/>
            <person name="Howe W."/>
            <person name="Livny J."/>
            <person name="Cuomo C."/>
            <person name="Neafsey D."/>
            <person name="Birren B."/>
        </authorList>
    </citation>
    <scope>NUCLEOTIDE SEQUENCE [LARGE SCALE GENOMIC DNA]</scope>
    <source>
        <strain evidence="6 7">665A</strain>
    </source>
</reference>
<evidence type="ECO:0000256" key="2">
    <source>
        <dbReference type="ARBA" id="ARBA00023125"/>
    </source>
</evidence>
<dbReference type="InterPro" id="IPR016032">
    <property type="entry name" value="Sig_transdc_resp-reg_C-effctor"/>
</dbReference>
<evidence type="ECO:0000256" key="4">
    <source>
        <dbReference type="PROSITE-ProRule" id="PRU01091"/>
    </source>
</evidence>
<reference evidence="6 7" key="1">
    <citation type="submission" date="2021-03" db="EMBL/GenBank/DDBJ databases">
        <authorList>
            <person name="Gilmore M.S."/>
            <person name="Schwartzman J."/>
            <person name="Van Tyne D."/>
            <person name="Martin M."/>
            <person name="Earl A.M."/>
            <person name="Manson A.L."/>
            <person name="Straub T."/>
            <person name="Salamzade R."/>
            <person name="Saavedra J."/>
            <person name="Lebreton F."/>
            <person name="Prichula J."/>
            <person name="Schaufler K."/>
            <person name="Gaca A."/>
            <person name="Sgardioli B."/>
            <person name="Wagenaar J."/>
            <person name="Strong T."/>
        </authorList>
    </citation>
    <scope>NUCLEOTIDE SEQUENCE [LARGE SCALE GENOMIC DNA]</scope>
    <source>
        <strain evidence="6 7">665A</strain>
    </source>
</reference>
<keyword evidence="7" id="KW-1185">Reference proteome</keyword>
<name>A0ABV0ER17_9ENTE</name>
<proteinExistence type="predicted"/>
<dbReference type="PROSITE" id="PS51755">
    <property type="entry name" value="OMPR_PHOB"/>
    <property type="match status" value="1"/>
</dbReference>
<dbReference type="EMBL" id="JAFREL020000001">
    <property type="protein sequence ID" value="MEO1769807.1"/>
    <property type="molecule type" value="Genomic_DNA"/>
</dbReference>
<feature type="domain" description="OmpR/PhoB-type" evidence="5">
    <location>
        <begin position="126"/>
        <end position="227"/>
    </location>
</feature>
<evidence type="ECO:0000259" key="5">
    <source>
        <dbReference type="PROSITE" id="PS51755"/>
    </source>
</evidence>
<dbReference type="SUPFAM" id="SSF46894">
    <property type="entry name" value="C-terminal effector domain of the bipartite response regulators"/>
    <property type="match status" value="1"/>
</dbReference>
<dbReference type="CDD" id="cd00383">
    <property type="entry name" value="trans_reg_C"/>
    <property type="match status" value="1"/>
</dbReference>
<comment type="caution">
    <text evidence="6">The sequence shown here is derived from an EMBL/GenBank/DDBJ whole genome shotgun (WGS) entry which is preliminary data.</text>
</comment>
<evidence type="ECO:0000256" key="3">
    <source>
        <dbReference type="ARBA" id="ARBA00023163"/>
    </source>
</evidence>
<keyword evidence="1" id="KW-0805">Transcription regulation</keyword>
<evidence type="ECO:0000313" key="6">
    <source>
        <dbReference type="EMBL" id="MEO1769807.1"/>
    </source>
</evidence>